<dbReference type="PROSITE" id="PS51782">
    <property type="entry name" value="LYSM"/>
    <property type="match status" value="1"/>
</dbReference>
<feature type="domain" description="LysM" evidence="2">
    <location>
        <begin position="334"/>
        <end position="377"/>
    </location>
</feature>
<dbReference type="Proteomes" id="UP000029733">
    <property type="component" value="Unassembled WGS sequence"/>
</dbReference>
<dbReference type="GO" id="GO:0000270">
    <property type="term" value="P:peptidoglycan metabolic process"/>
    <property type="evidence" value="ECO:0007669"/>
    <property type="project" value="InterPro"/>
</dbReference>
<dbReference type="GO" id="GO:0008933">
    <property type="term" value="F:peptidoglycan lytic transglycosylase activity"/>
    <property type="evidence" value="ECO:0007669"/>
    <property type="project" value="InterPro"/>
</dbReference>
<keyword evidence="4" id="KW-1185">Reference proteome</keyword>
<dbReference type="AlphaFoldDB" id="A0A4U8TBI7"/>
<dbReference type="SUPFAM" id="SSF54106">
    <property type="entry name" value="LysM domain"/>
    <property type="match status" value="1"/>
</dbReference>
<dbReference type="InterPro" id="IPR023346">
    <property type="entry name" value="Lysozyme-like_dom_sf"/>
</dbReference>
<sequence length="388" mass="44150">MLKTLWNTSLWSISRGSFYKRAYKHCLAWIFLSFCALVAVAEDNDFYPMTYNAYTNNVLNSFGVRASFITAIADNAKAQRIQDKWQYFAQRFEHSYEFIPTLKNMIAKEQIPQEFLFLAMAESEFNASAKSKAKAIGIWQIMPATARGLGLEISDYIDERKDPIKSTEAAIKYLKYLYESTGEWYLAAMAYNCGLGRLKRGIEEAGGDKSIETLLDDEAQYIPAETRNYIRTILAMSLLFNDVDFLKSQNMDYLLNRGATDSIASVSVKGGISLSSIAKSAKISLSELQKYNRHFTRSILPPGNKRYNVYLPYDKLRTFKQNFDESKQKQSVFITHIVQKGENLGSIARAYKTSVKELQAVNNIKGSRIVANQKLTIPIMKAKLADRR</sequence>
<dbReference type="CDD" id="cd00118">
    <property type="entry name" value="LysM"/>
    <property type="match status" value="1"/>
</dbReference>
<protein>
    <submittedName>
        <fullName evidence="3">LysM peptidoglycan-binding domain-containing protein</fullName>
    </submittedName>
</protein>
<dbReference type="SMART" id="SM00257">
    <property type="entry name" value="LysM"/>
    <property type="match status" value="2"/>
</dbReference>
<name>A0A4U8TBI7_9HELI</name>
<evidence type="ECO:0000313" key="4">
    <source>
        <dbReference type="Proteomes" id="UP000029733"/>
    </source>
</evidence>
<dbReference type="InterPro" id="IPR000189">
    <property type="entry name" value="Transglyc_AS"/>
</dbReference>
<dbReference type="RefSeq" id="WP_081946222.1">
    <property type="nucleotide sequence ID" value="NZ_JRPR02000001.1"/>
</dbReference>
<dbReference type="Pfam" id="PF01476">
    <property type="entry name" value="LysM"/>
    <property type="match status" value="2"/>
</dbReference>
<dbReference type="CDD" id="cd16894">
    <property type="entry name" value="MltD-like"/>
    <property type="match status" value="1"/>
</dbReference>
<dbReference type="PANTHER" id="PTHR37423">
    <property type="entry name" value="SOLUBLE LYTIC MUREIN TRANSGLYCOSYLASE-RELATED"/>
    <property type="match status" value="1"/>
</dbReference>
<dbReference type="STRING" id="1677920.LS71_01335"/>
<evidence type="ECO:0000256" key="1">
    <source>
        <dbReference type="ARBA" id="ARBA00007734"/>
    </source>
</evidence>
<accession>A0A4U8TBI7</accession>
<dbReference type="PROSITE" id="PS00922">
    <property type="entry name" value="TRANSGLYCOSYLASE"/>
    <property type="match status" value="1"/>
</dbReference>
<dbReference type="SUPFAM" id="SSF53955">
    <property type="entry name" value="Lysozyme-like"/>
    <property type="match status" value="1"/>
</dbReference>
<dbReference type="InterPro" id="IPR018392">
    <property type="entry name" value="LysM"/>
</dbReference>
<organism evidence="3 4">
    <name type="scientific">Helicobacter jaachi</name>
    <dbReference type="NCBI Taxonomy" id="1677920"/>
    <lineage>
        <taxon>Bacteria</taxon>
        <taxon>Pseudomonadati</taxon>
        <taxon>Campylobacterota</taxon>
        <taxon>Epsilonproteobacteria</taxon>
        <taxon>Campylobacterales</taxon>
        <taxon>Helicobacteraceae</taxon>
        <taxon>Helicobacter</taxon>
    </lineage>
</organism>
<dbReference type="Gene3D" id="1.10.530.10">
    <property type="match status" value="1"/>
</dbReference>
<gene>
    <name evidence="3" type="ORF">LS71_000385</name>
</gene>
<reference evidence="3 4" key="1">
    <citation type="journal article" date="2014" name="Genome Announc.">
        <title>Draft genome sequences of eight enterohepatic helicobacter species isolated from both laboratory and wild rodents.</title>
        <authorList>
            <person name="Sheh A."/>
            <person name="Shen Z."/>
            <person name="Fox J.G."/>
        </authorList>
    </citation>
    <scope>NUCLEOTIDE SEQUENCE [LARGE SCALE GENOMIC DNA]</scope>
    <source>
        <strain evidence="3 4">MIT 09-6949</strain>
    </source>
</reference>
<proteinExistence type="inferred from homology"/>
<evidence type="ECO:0000259" key="2">
    <source>
        <dbReference type="PROSITE" id="PS51782"/>
    </source>
</evidence>
<dbReference type="Gene3D" id="3.10.350.10">
    <property type="entry name" value="LysM domain"/>
    <property type="match status" value="1"/>
</dbReference>
<comment type="caution">
    <text evidence="3">The sequence shown here is derived from an EMBL/GenBank/DDBJ whole genome shotgun (WGS) entry which is preliminary data.</text>
</comment>
<dbReference type="OrthoDB" id="9815002at2"/>
<dbReference type="InterPro" id="IPR036779">
    <property type="entry name" value="LysM_dom_sf"/>
</dbReference>
<dbReference type="PANTHER" id="PTHR37423:SF2">
    <property type="entry name" value="MEMBRANE-BOUND LYTIC MUREIN TRANSGLYCOSYLASE C"/>
    <property type="match status" value="1"/>
</dbReference>
<dbReference type="GO" id="GO:0016020">
    <property type="term" value="C:membrane"/>
    <property type="evidence" value="ECO:0007669"/>
    <property type="project" value="InterPro"/>
</dbReference>
<evidence type="ECO:0000313" key="3">
    <source>
        <dbReference type="EMBL" id="TLD97255.1"/>
    </source>
</evidence>
<comment type="similarity">
    <text evidence="1">Belongs to the transglycosylase Slt family.</text>
</comment>
<dbReference type="InterPro" id="IPR008258">
    <property type="entry name" value="Transglycosylase_SLT_dom_1"/>
</dbReference>
<dbReference type="Pfam" id="PF01464">
    <property type="entry name" value="SLT"/>
    <property type="match status" value="1"/>
</dbReference>
<dbReference type="EMBL" id="JRPR02000001">
    <property type="protein sequence ID" value="TLD97255.1"/>
    <property type="molecule type" value="Genomic_DNA"/>
</dbReference>